<feature type="domain" description="Beta-xylosidase C-terminal Concanavalin A-like" evidence="5">
    <location>
        <begin position="325"/>
        <end position="520"/>
    </location>
</feature>
<dbReference type="SUPFAM" id="SSF49899">
    <property type="entry name" value="Concanavalin A-like lectins/glucanases"/>
    <property type="match status" value="1"/>
</dbReference>
<dbReference type="PANTHER" id="PTHR42812">
    <property type="entry name" value="BETA-XYLOSIDASE"/>
    <property type="match status" value="1"/>
</dbReference>
<dbReference type="GO" id="GO:0016787">
    <property type="term" value="F:hydrolase activity"/>
    <property type="evidence" value="ECO:0007669"/>
    <property type="project" value="UniProtKB-KW"/>
</dbReference>
<dbReference type="InterPro" id="IPR006710">
    <property type="entry name" value="Glyco_hydro_43"/>
</dbReference>
<dbReference type="RefSeq" id="WP_191172223.1">
    <property type="nucleotide sequence ID" value="NZ_JACXZS010000008.1"/>
</dbReference>
<keyword evidence="3 4" id="KW-0326">Glycosidase</keyword>
<dbReference type="Pfam" id="PF04616">
    <property type="entry name" value="Glyco_hydro_43"/>
    <property type="match status" value="1"/>
</dbReference>
<evidence type="ECO:0000313" key="7">
    <source>
        <dbReference type="Proteomes" id="UP000598426"/>
    </source>
</evidence>
<protein>
    <submittedName>
        <fullName evidence="6">Glycoside hydrolase family 43 protein</fullName>
    </submittedName>
</protein>
<evidence type="ECO:0000259" key="5">
    <source>
        <dbReference type="Pfam" id="PF17851"/>
    </source>
</evidence>
<dbReference type="InterPro" id="IPR051795">
    <property type="entry name" value="Glycosyl_Hydrlase_43"/>
</dbReference>
<evidence type="ECO:0000256" key="3">
    <source>
        <dbReference type="ARBA" id="ARBA00023295"/>
    </source>
</evidence>
<dbReference type="InterPro" id="IPR013320">
    <property type="entry name" value="ConA-like_dom_sf"/>
</dbReference>
<dbReference type="InterPro" id="IPR041542">
    <property type="entry name" value="GH43_C2"/>
</dbReference>
<dbReference type="SUPFAM" id="SSF75005">
    <property type="entry name" value="Arabinanase/levansucrase/invertase"/>
    <property type="match status" value="1"/>
</dbReference>
<comment type="caution">
    <text evidence="6">The sequence shown here is derived from an EMBL/GenBank/DDBJ whole genome shotgun (WGS) entry which is preliminary data.</text>
</comment>
<keyword evidence="2 4" id="KW-0378">Hydrolase</keyword>
<evidence type="ECO:0000256" key="1">
    <source>
        <dbReference type="ARBA" id="ARBA00009865"/>
    </source>
</evidence>
<dbReference type="Gene3D" id="2.115.10.20">
    <property type="entry name" value="Glycosyl hydrolase domain, family 43"/>
    <property type="match status" value="1"/>
</dbReference>
<keyword evidence="7" id="KW-1185">Reference proteome</keyword>
<accession>A0ABR8NRJ9</accession>
<dbReference type="Proteomes" id="UP000598426">
    <property type="component" value="Unassembled WGS sequence"/>
</dbReference>
<dbReference type="PANTHER" id="PTHR42812:SF12">
    <property type="entry name" value="BETA-XYLOSIDASE-RELATED"/>
    <property type="match status" value="1"/>
</dbReference>
<reference evidence="6 7" key="1">
    <citation type="submission" date="2020-09" db="EMBL/GenBank/DDBJ databases">
        <title>Isolation and identification of active actinomycetes.</title>
        <authorList>
            <person name="Li X."/>
        </authorList>
    </citation>
    <scope>NUCLEOTIDE SEQUENCE [LARGE SCALE GENOMIC DNA]</scope>
    <source>
        <strain evidence="6 7">NEAU-LLC</strain>
    </source>
</reference>
<sequence>MSVIHNPILRGFNPDPSILRVGDDYYIATSTFEFHPAVRLHHSRDLVHWTTIGHALDDGFDLRGIPDSGGVWAPSLTHADGRFWLAYSIVRTMDGDDKDIDNYLVTADDIAGPWTEPVHLGSRGFDFSFFHDPDGTHWILGVQWDQRPEHPSFSGLVVEQYLPDERRTSGDAIRIYREDGLVEGPNLYRVGNWYHLLIAAGGTGWNHGITVARSRSLLGPYERDAREAVLTTRDAPGHPLQKAGHGELVQTPEGEWMLVHLAARPTLHLGERYSTLGRETCLQRVVFDDDGWLRLAEGGHHASVEVAIPRAEGPHAAPGTRGWIDEFDGAGLDTRRWSTLRAAVPSAVADFTARPGWLRLRGGHSPASVFDQSMILTRVEEHRASFEVVMDAAPRTPREAAGPIAWYDRSGWIWLHVTYDDENGRHLRVVRRDGTVTTRSAPFAVPDVPLHLRLSLDGPDLRCAWSPANAQEWMPLPGVHPAWTLSDDHGARLRFTGLFFGVRADDLDGRGWCVDLDRAEVRFLADAG</sequence>
<dbReference type="Pfam" id="PF17851">
    <property type="entry name" value="GH43_C2"/>
    <property type="match status" value="1"/>
</dbReference>
<evidence type="ECO:0000313" key="6">
    <source>
        <dbReference type="EMBL" id="MBD3942613.1"/>
    </source>
</evidence>
<evidence type="ECO:0000256" key="4">
    <source>
        <dbReference type="RuleBase" id="RU361187"/>
    </source>
</evidence>
<name>A0ABR8NRJ9_9MICO</name>
<evidence type="ECO:0000256" key="2">
    <source>
        <dbReference type="ARBA" id="ARBA00022801"/>
    </source>
</evidence>
<gene>
    <name evidence="6" type="ORF">IF188_12980</name>
</gene>
<dbReference type="Gene3D" id="2.60.120.200">
    <property type="match status" value="1"/>
</dbReference>
<proteinExistence type="inferred from homology"/>
<organism evidence="6 7">
    <name type="scientific">Microbacterium helvum</name>
    <dbReference type="NCBI Taxonomy" id="2773713"/>
    <lineage>
        <taxon>Bacteria</taxon>
        <taxon>Bacillati</taxon>
        <taxon>Actinomycetota</taxon>
        <taxon>Actinomycetes</taxon>
        <taxon>Micrococcales</taxon>
        <taxon>Microbacteriaceae</taxon>
        <taxon>Microbacterium</taxon>
    </lineage>
</organism>
<dbReference type="EMBL" id="JACXZS010000008">
    <property type="protein sequence ID" value="MBD3942613.1"/>
    <property type="molecule type" value="Genomic_DNA"/>
</dbReference>
<dbReference type="CDD" id="cd09000">
    <property type="entry name" value="GH43_SXA-like"/>
    <property type="match status" value="1"/>
</dbReference>
<comment type="similarity">
    <text evidence="1 4">Belongs to the glycosyl hydrolase 43 family.</text>
</comment>
<dbReference type="InterPro" id="IPR023296">
    <property type="entry name" value="Glyco_hydro_beta-prop_sf"/>
</dbReference>